<dbReference type="GO" id="GO:0003724">
    <property type="term" value="F:RNA helicase activity"/>
    <property type="evidence" value="ECO:0007669"/>
    <property type="project" value="UniProtKB-EC"/>
</dbReference>
<evidence type="ECO:0000256" key="11">
    <source>
        <dbReference type="ARBA" id="ARBA00054623"/>
    </source>
</evidence>
<dbReference type="CDD" id="cd18078">
    <property type="entry name" value="DEXXQc_Mov10L1"/>
    <property type="match status" value="1"/>
</dbReference>
<evidence type="ECO:0000256" key="6">
    <source>
        <dbReference type="ARBA" id="ARBA00022741"/>
    </source>
</evidence>
<evidence type="ECO:0000256" key="1">
    <source>
        <dbReference type="ARBA" id="ARBA00004496"/>
    </source>
</evidence>
<keyword evidence="6" id="KW-0547">Nucleotide-binding</keyword>
<keyword evidence="9" id="KW-0067">ATP-binding</keyword>
<dbReference type="PROSITE" id="PS50878">
    <property type="entry name" value="RT_POL"/>
    <property type="match status" value="1"/>
</dbReference>
<gene>
    <name evidence="15" type="ORF">QYF61_018681</name>
</gene>
<dbReference type="InterPro" id="IPR047187">
    <property type="entry name" value="SF1_C_Upf1"/>
</dbReference>
<dbReference type="SUPFAM" id="SSF52540">
    <property type="entry name" value="P-loop containing nucleoside triphosphate hydrolases"/>
    <property type="match status" value="1"/>
</dbReference>
<keyword evidence="5" id="KW-0963">Cytoplasm</keyword>
<evidence type="ECO:0000256" key="5">
    <source>
        <dbReference type="ARBA" id="ARBA00022490"/>
    </source>
</evidence>
<comment type="function">
    <text evidence="11">ATP-dependent RNA helicase required during spermatogenesis to repress transposable elements and prevent their mobilization, which is essential for germline integrity. Acts via the piRNA metabolic process, which mediates the repression of transposable elements during meiosis by forming complexes composed of piRNAs and Piwi proteins and governs the methylation and subsequent repression of transposons. Involved in the primary piRNA metabolic process. Specifically binds to piRNA precursors and promotes the generation of intermediate piRNA processing fragments that are subsequently loaded to Piwi proteins. Acts via its ATP-dependent RNA helicase activity: displays 5'-3' RNA unwinding activity and probably mediates unwinding and funneling of single-stranded piRNA precursor transcripts to the endonuclease that catalyzes the first cleavage step of piRNA processing to generate piRNA intermediate fragments that are subsequently loaded to Piwi proteins.</text>
</comment>
<dbReference type="PANTHER" id="PTHR45418:SF1">
    <property type="entry name" value="CANCER_TESTIS ANTIGEN 55"/>
    <property type="match status" value="1"/>
</dbReference>
<dbReference type="InterPro" id="IPR041677">
    <property type="entry name" value="DNA2/NAM7_AAA_11"/>
</dbReference>
<dbReference type="InterPro" id="IPR043502">
    <property type="entry name" value="DNA/RNA_pol_sf"/>
</dbReference>
<dbReference type="Pfam" id="PF21634">
    <property type="entry name" value="MOV-10_beta-barrel"/>
    <property type="match status" value="1"/>
</dbReference>
<dbReference type="EMBL" id="JAUNZN010000001">
    <property type="protein sequence ID" value="KAK4831684.1"/>
    <property type="molecule type" value="Genomic_DNA"/>
</dbReference>
<dbReference type="Pfam" id="PF00078">
    <property type="entry name" value="RVT_1"/>
    <property type="match status" value="1"/>
</dbReference>
<keyword evidence="16" id="KW-1185">Reference proteome</keyword>
<keyword evidence="7" id="KW-0378">Hydrolase</keyword>
<evidence type="ECO:0000313" key="16">
    <source>
        <dbReference type="Proteomes" id="UP001333110"/>
    </source>
</evidence>
<dbReference type="Pfam" id="PF13087">
    <property type="entry name" value="AAA_12"/>
    <property type="match status" value="1"/>
</dbReference>
<evidence type="ECO:0000256" key="4">
    <source>
        <dbReference type="ARBA" id="ARBA00022473"/>
    </source>
</evidence>
<evidence type="ECO:0000256" key="2">
    <source>
        <dbReference type="ARBA" id="ARBA00005601"/>
    </source>
</evidence>
<evidence type="ECO:0000256" key="8">
    <source>
        <dbReference type="ARBA" id="ARBA00022806"/>
    </source>
</evidence>
<dbReference type="GO" id="GO:0016787">
    <property type="term" value="F:hydrolase activity"/>
    <property type="evidence" value="ECO:0007669"/>
    <property type="project" value="UniProtKB-KW"/>
</dbReference>
<dbReference type="CDD" id="cd01650">
    <property type="entry name" value="RT_nLTR_like"/>
    <property type="match status" value="1"/>
</dbReference>
<organism evidence="15 16">
    <name type="scientific">Mycteria americana</name>
    <name type="common">Wood stork</name>
    <dbReference type="NCBI Taxonomy" id="33587"/>
    <lineage>
        <taxon>Eukaryota</taxon>
        <taxon>Metazoa</taxon>
        <taxon>Chordata</taxon>
        <taxon>Craniata</taxon>
        <taxon>Vertebrata</taxon>
        <taxon>Euteleostomi</taxon>
        <taxon>Archelosauria</taxon>
        <taxon>Archosauria</taxon>
        <taxon>Dinosauria</taxon>
        <taxon>Saurischia</taxon>
        <taxon>Theropoda</taxon>
        <taxon>Coelurosauria</taxon>
        <taxon>Aves</taxon>
        <taxon>Neognathae</taxon>
        <taxon>Neoaves</taxon>
        <taxon>Aequornithes</taxon>
        <taxon>Ciconiiformes</taxon>
        <taxon>Ciconiidae</taxon>
        <taxon>Mycteria</taxon>
    </lineage>
</organism>
<comment type="similarity">
    <text evidence="2">Belongs to the DNA2/NAM7 helicase family. SDE3 subfamily.</text>
</comment>
<proteinExistence type="inferred from homology"/>
<dbReference type="GO" id="GO:0007283">
    <property type="term" value="P:spermatogenesis"/>
    <property type="evidence" value="ECO:0007669"/>
    <property type="project" value="UniProtKB-ARBA"/>
</dbReference>
<dbReference type="InterPro" id="IPR049080">
    <property type="entry name" value="MOV-10-like_beta-barrel"/>
</dbReference>
<comment type="subcellular location">
    <subcellularLocation>
        <location evidence="1">Cytoplasm</location>
    </subcellularLocation>
</comment>
<feature type="domain" description="Reverse transcriptase" evidence="14">
    <location>
        <begin position="106"/>
        <end position="362"/>
    </location>
</feature>
<comment type="subunit">
    <text evidence="12">Interacts with PIWIL1. Interacts with PIWIL2. Interacts with PIWIL4. Interacts with HSPA2. Interacts with PLD6.</text>
</comment>
<dbReference type="EC" id="3.6.4.13" evidence="3"/>
<dbReference type="GO" id="GO:0005524">
    <property type="term" value="F:ATP binding"/>
    <property type="evidence" value="ECO:0007669"/>
    <property type="project" value="UniProtKB-KW"/>
</dbReference>
<evidence type="ECO:0000313" key="15">
    <source>
        <dbReference type="EMBL" id="KAK4831684.1"/>
    </source>
</evidence>
<evidence type="ECO:0000256" key="9">
    <source>
        <dbReference type="ARBA" id="ARBA00022840"/>
    </source>
</evidence>
<dbReference type="InterPro" id="IPR027417">
    <property type="entry name" value="P-loop_NTPase"/>
</dbReference>
<evidence type="ECO:0000259" key="14">
    <source>
        <dbReference type="PROSITE" id="PS50878"/>
    </source>
</evidence>
<evidence type="ECO:0000256" key="13">
    <source>
        <dbReference type="ARBA" id="ARBA00074621"/>
    </source>
</evidence>
<dbReference type="Gene3D" id="3.40.50.300">
    <property type="entry name" value="P-loop containing nucleotide triphosphate hydrolases"/>
    <property type="match status" value="2"/>
</dbReference>
<dbReference type="InterPro" id="IPR041679">
    <property type="entry name" value="DNA2/NAM7-like_C"/>
</dbReference>
<dbReference type="PANTHER" id="PTHR45418">
    <property type="entry name" value="CANCER/TESTIS ANTIGEN 55"/>
    <property type="match status" value="1"/>
</dbReference>
<dbReference type="CDD" id="cd18808">
    <property type="entry name" value="SF1_C_Upf1"/>
    <property type="match status" value="1"/>
</dbReference>
<accession>A0AAN7NWJ8</accession>
<dbReference type="Pfam" id="PF13086">
    <property type="entry name" value="AAA_11"/>
    <property type="match status" value="2"/>
</dbReference>
<dbReference type="GO" id="GO:0005737">
    <property type="term" value="C:cytoplasm"/>
    <property type="evidence" value="ECO:0007669"/>
    <property type="project" value="UniProtKB-SubCell"/>
</dbReference>
<dbReference type="FunFam" id="3.40.50.300:FF:000999">
    <property type="entry name" value="Mov10 like RISC complex RNA helicase 1"/>
    <property type="match status" value="1"/>
</dbReference>
<evidence type="ECO:0000256" key="10">
    <source>
        <dbReference type="ARBA" id="ARBA00047984"/>
    </source>
</evidence>
<protein>
    <recommendedName>
        <fullName evidence="13">RNA helicase Mov10l1</fullName>
        <ecNumber evidence="3">3.6.4.13</ecNumber>
    </recommendedName>
</protein>
<evidence type="ECO:0000256" key="7">
    <source>
        <dbReference type="ARBA" id="ARBA00022801"/>
    </source>
</evidence>
<dbReference type="SUPFAM" id="SSF56672">
    <property type="entry name" value="DNA/RNA polymerases"/>
    <property type="match status" value="1"/>
</dbReference>
<comment type="catalytic activity">
    <reaction evidence="10">
        <text>ATP + H2O = ADP + phosphate + H(+)</text>
        <dbReference type="Rhea" id="RHEA:13065"/>
        <dbReference type="ChEBI" id="CHEBI:15377"/>
        <dbReference type="ChEBI" id="CHEBI:15378"/>
        <dbReference type="ChEBI" id="CHEBI:30616"/>
        <dbReference type="ChEBI" id="CHEBI:43474"/>
        <dbReference type="ChEBI" id="CHEBI:456216"/>
        <dbReference type="EC" id="3.6.4.13"/>
    </reaction>
</comment>
<keyword evidence="4" id="KW-0217">Developmental protein</keyword>
<keyword evidence="8" id="KW-0347">Helicase</keyword>
<dbReference type="InterPro" id="IPR000477">
    <property type="entry name" value="RT_dom"/>
</dbReference>
<evidence type="ECO:0000256" key="3">
    <source>
        <dbReference type="ARBA" id="ARBA00012552"/>
    </source>
</evidence>
<evidence type="ECO:0000256" key="12">
    <source>
        <dbReference type="ARBA" id="ARBA00066260"/>
    </source>
</evidence>
<name>A0AAN7NWJ8_MYCAM</name>
<reference evidence="15 16" key="1">
    <citation type="journal article" date="2023" name="J. Hered.">
        <title>Chromosome-level genome of the wood stork (Mycteria americana) provides insight into avian chromosome evolution.</title>
        <authorList>
            <person name="Flamio R. Jr."/>
            <person name="Ramstad K.M."/>
        </authorList>
    </citation>
    <scope>NUCLEOTIDE SEQUENCE [LARGE SCALE GENOMIC DNA]</scope>
    <source>
        <strain evidence="15">JAX WOST 10</strain>
    </source>
</reference>
<dbReference type="FunFam" id="3.40.50.300:FF:000864">
    <property type="entry name" value="Mov10-like RISC complex RNA helicase 1"/>
    <property type="match status" value="1"/>
</dbReference>
<dbReference type="Proteomes" id="UP001333110">
    <property type="component" value="Unassembled WGS sequence"/>
</dbReference>
<sequence>MTMSILYWTWRGNIVTKDEEKAEVLNAFFASVFNSQTSCSLGTQPPELEDRDGEQNEAPIIQGEMVSDLLQHLDTHRSMGLDGIHPRVLKEVAEVPTKPLSILYQQSWLIGEVPVNWRLANVTPIYRKGWKEDLGNYRPVSLTSVLGKVMEQIILSAITWHIQDNWVIRPSQHGFRKGRSCLTNLISFYDKVTHLVDEGKAVDVVYLDFSKAFDTVSHSILLEKLAAHGLDGCKLCWAQRVVVNGVKSSWRPVTAGVPQGSVLGPVLFNIFINDLDEGMECTLSKFAGDTKLCGSVDLLEGRRALQRDLDRLDQWAEASCMGFNKAKCCILHLGHNNPMQCYRLGEEWLESCPEEKDLGLLLDSQLNMSWECAQVAKKANSILACIKNSVASRTREVIFPLYSALVRPPLEYCVQFWARHYKKDIEVLEHVQRRAVKLVKGLEQKSYEEWLRELGLFNLERRRPRGDLIALYNYLKGGCREVSVGLFSHVTSDRTRGNGLKLRQGRFRLDIRKFFFTERVIKHWNRLPREVVESPSLEVFKRLEYESAVCPSSKKGQPCIKHSIASQSRKVIVPLYTALVRPYLKYSPQYKKDIKLLECVQRRVTKMEERLRSLGLFSLEKRRLRGDLIAVYNFLKGGSRGEGADLLSLVTRDRTQGKGMKLCQGKFRLDIRKRFSTERMVGHWNRLPREAVTAPSLPEFKERLDDALSDKELKTVQGVVTRFCHDYGMIDDTIIFTKDAVTKNMPLTVGQEVTATVEEDKTSGGLKAIRVDAVQNTRGDSNPTCDASELNMKILIGNITSLSKDGGYINQNTFFAMEDVCEGFKPCEGDWVQAKYFINPTTWNSEAVAVKPLRYKRVDKVRISSICGRSGTVDESIFFTLDSLRLPDGYSPCRHDLVNTIVVESNQSCYIWRALCLVPVSQDGQSHSNGVNLDEPSENLMRDKGGLEVSRMTNFGTLKQGESKRMIIWIENKGSVPQSLISCRLAGWVKDKQFSFQIPQKCENSPEPYLSSFPINQENLSKSAVNSYNDSGGTTYESLNNTSIMKNGVIPEGVNSQDTNLSRTKENFSLLKDENLHNGENEQREDVEQPIKHVNISGETIIPPGGKTFVVIICTAVNPGYSKELLLLGFPDFTVGRCIEATVTNEEELLIAPVEPFSPRKPKIIAEPQPRKTTVVAPKYRRSHRKQLPSFLPHYTIPDNLRKCVEQKLDILTFQPLLAEHLNLDNYQANFSTLLWLEEIHAEMEIKDFNMSGVTLKRNGNTLVLEVPGVEEGRPHLITGDKVILKSRVYSEHIIEYVAYITEISNEDVTLKFNADFEQAYNLEPMDVEFVHCRITSRRCQLAVEQAIYLGEKVLFPERLVLQSPQAIKTQNTTEYCVVDDGLEQCSQQESKVKRLQNKQAKCMESRETNLTDVMRGAAQTSQLVGETVTLKQRAGEFFNPMLNEQQKLAVKRILSGECRPTPYVLFGPPGTGKTLTVIEAILQIHYTLPDSRILVCAPSNAATDLICLRLHQSNLLKPGAMVRVNASFRSAEQIDDMVKPYCKDGDDIRKASWFRIIITTCSSAGMFYQTEIRLGHFTHVILDEAGQASEPESLIPLGLISEANGQIVLVGDPKQLGPVIKSKIALTFGLNMSLLERLTSREIYLRDEDAFSACGAYNPLLITKLIKNYRSHSALLALPSKLFYHKELEVCADTSVVTSLLHWRKLPRKGFPLIFHGIRGSETREGHSPSWFNPTEAVQVMQYCCHLAKNENAAVSVTDIGVITPYRKQVEKIRFLLRSIDLADIKVGTVEEFQGQEYMVIILSTVRSHEGLFGDDKYCLGFLSNPKRFNVAITRAKALLIVVGNPHVLVKDPCFCALLEYSLMNRVYVGCDLPSELECLQK</sequence>
<comment type="caution">
    <text evidence="15">The sequence shown here is derived from an EMBL/GenBank/DDBJ whole genome shotgun (WGS) entry which is preliminary data.</text>
</comment>